<keyword evidence="1" id="KW-0479">Metal-binding</keyword>
<dbReference type="Gene3D" id="4.10.60.10">
    <property type="entry name" value="Zinc finger, CCHC-type"/>
    <property type="match status" value="1"/>
</dbReference>
<evidence type="ECO:0000256" key="3">
    <source>
        <dbReference type="SAM" id="MobiDB-lite"/>
    </source>
</evidence>
<dbReference type="PANTHER" id="PTHR33395">
    <property type="entry name" value="TRANSCRIPTASE, PUTATIVE-RELATED-RELATED"/>
    <property type="match status" value="1"/>
</dbReference>
<dbReference type="Gene3D" id="3.60.10.10">
    <property type="entry name" value="Endonuclease/exonuclease/phosphatase"/>
    <property type="match status" value="1"/>
</dbReference>
<dbReference type="PROSITE" id="PS50158">
    <property type="entry name" value="ZF_CCHC"/>
    <property type="match status" value="1"/>
</dbReference>
<accession>A0A8S3QE51</accession>
<dbReference type="SMART" id="SM00343">
    <property type="entry name" value="ZnF_C2HC"/>
    <property type="match status" value="1"/>
</dbReference>
<keyword evidence="1" id="KW-0862">Zinc</keyword>
<dbReference type="InterPro" id="IPR036875">
    <property type="entry name" value="Znf_CCHC_sf"/>
</dbReference>
<dbReference type="GO" id="GO:0008270">
    <property type="term" value="F:zinc ion binding"/>
    <property type="evidence" value="ECO:0007669"/>
    <property type="project" value="UniProtKB-KW"/>
</dbReference>
<gene>
    <name evidence="5" type="ORF">MEDL_10161</name>
</gene>
<dbReference type="Proteomes" id="UP000683360">
    <property type="component" value="Unassembled WGS sequence"/>
</dbReference>
<dbReference type="GO" id="GO:0003676">
    <property type="term" value="F:nucleic acid binding"/>
    <property type="evidence" value="ECO:0007669"/>
    <property type="project" value="InterPro"/>
</dbReference>
<dbReference type="SUPFAM" id="SSF57903">
    <property type="entry name" value="FYVE/PHD zinc finger"/>
    <property type="match status" value="1"/>
</dbReference>
<dbReference type="InterPro" id="IPR005135">
    <property type="entry name" value="Endo/exonuclease/phosphatase"/>
</dbReference>
<dbReference type="PANTHER" id="PTHR33395:SF22">
    <property type="entry name" value="REVERSE TRANSCRIPTASE DOMAIN-CONTAINING PROTEIN"/>
    <property type="match status" value="1"/>
</dbReference>
<dbReference type="InterPro" id="IPR036691">
    <property type="entry name" value="Endo/exonu/phosph_ase_sf"/>
</dbReference>
<feature type="domain" description="CCHC-type" evidence="4">
    <location>
        <begin position="1367"/>
        <end position="1383"/>
    </location>
</feature>
<protein>
    <recommendedName>
        <fullName evidence="4">CCHC-type domain-containing protein</fullName>
    </recommendedName>
</protein>
<name>A0A8S3QE51_MYTED</name>
<dbReference type="SUPFAM" id="SSF57756">
    <property type="entry name" value="Retrovirus zinc finger-like domains"/>
    <property type="match status" value="1"/>
</dbReference>
<feature type="region of interest" description="Disordered" evidence="3">
    <location>
        <begin position="1380"/>
        <end position="1408"/>
    </location>
</feature>
<dbReference type="EMBL" id="CAJPWZ010000510">
    <property type="protein sequence ID" value="CAG2195208.1"/>
    <property type="molecule type" value="Genomic_DNA"/>
</dbReference>
<comment type="caution">
    <text evidence="5">The sequence shown here is derived from an EMBL/GenBank/DDBJ whole genome shotgun (WGS) entry which is preliminary data.</text>
</comment>
<sequence length="1408" mass="163157">MIELAQFSLHQVISDPTYITEHSSSLLDLILVNDPVNLLFSDVGAPLLDQIRYHLPVIGILTQPCKLHQVFKRKVYMYDRARAITDELIDKADKNIPNRIITVRKDKPPWLTADIKRMIRKKNRIHKRAKKTNSAPDWTKFRLVRNKCNKLVLNSKTDYFSKLSTKIISETHGGKQYWSLIKSLMKCDSSDSRNIPPLQIDDDLICEDTKKAKIFNDYFCNQSNLDDSKTHLPDIPDTRTAGLGDMIISENEVVDILKILDVSKASGPDRISPRLLKEAYGIMKYPLCKLFNLSLSVGKFPSDWKCANVTPVFKKDSPNKKNNREALFYLIKSMTTRKGSITGPKSSQKLNQDEEEAWTCAKCTKIFKEPEAQLMECQRCKEHFCISCLKKTKAEYSMLCKTDAMWFCGKCRIVMEQHAVTDIEIEKRCKQIMESYEERITSLEKTVENKCDEDKVKQIVCEEIKSCNEEMVKMMVKEEVSKIEAPITEEGCDEDKVKAIITEEISKIQKPDNKGDSDSTNNEIDKAAKNITRKETVTNVLEEINERKSRENNLIIFGIPEIDEESKEVRENTDKERLNELFKDCKIQLDKENLKTIKRLGKFNREKLNRPILVKLPSAEPKITLFRNIHYIKTNPKYAKVGVSNDLTQAEREQEKRLWDQAKKQTEEEISGDYHFRVFKNVKTDNFTVLPKLSCIYTNADQLFNKLPELIVRTRDDKPKIIGITEVKPKNNRYKPGISEYSLAEVSDYNMFGKNLDVDTGRGLLLYIDKQLDASQVHMNTEFQENLFIKINLNQSDQLLLGLIYRSPSNRSQEYTKQLNLLTTEACNKGYSHILIMGDYNYPEINWDSWNSPGDSTESNEYRFLENLQENFLFQHVTRPTRWRGTNTPHTLDLILTNEENMVSNLEYQSPLGKSDHCTMKFDFNCYTNIKSKPKLIKLFSKGNYIKIKEELNKIKWPELLQKENDINENWKSVLSIIQDMDKKYIPTKERKQIGRGKNNFPMDKNTIDKIKRKNILSKKITHNNDPEVRKEYNKIRNQVKSRVNKLKREYEKNLSEKAKENPKAIWSYIKSKTKTKEGIGDLHLDPEDTKSDKTEDNSKKAKLLVEYFSSVFTKEPDGKVPSPTPVLVTNDMPYQKIKEEVVLRHLNALKIDKSPGMDKLHPRLLKEIAESLAKPLCIIYNQSLESCVLSACPPGWFVGYNSSCYLLHQRSLSWVQTSVSTILATIFTLVAAVGLSVEYMLRGLPDQSIAIELLTKRITSMTEAIHQVTLYETYKRGNKDRNIRQLSMQETVDFDEGEDDIEIRKVGGKRYVTEERLTQFERGITQSLGEIIQKEMTKFNKPNVNQGYRQNQPYNKDNRTKTRTTRCFNCNEEGHYIKDCKKPKKNKSSTENRDFSNSNETQDDSLN</sequence>
<feature type="coiled-coil region" evidence="2">
    <location>
        <begin position="1030"/>
        <end position="1061"/>
    </location>
</feature>
<dbReference type="GO" id="GO:0003824">
    <property type="term" value="F:catalytic activity"/>
    <property type="evidence" value="ECO:0007669"/>
    <property type="project" value="InterPro"/>
</dbReference>
<keyword evidence="1" id="KW-0863">Zinc-finger</keyword>
<dbReference type="Pfam" id="PF14529">
    <property type="entry name" value="Exo_endo_phos_2"/>
    <property type="match status" value="1"/>
</dbReference>
<proteinExistence type="predicted"/>
<dbReference type="OrthoDB" id="6152807at2759"/>
<dbReference type="InterPro" id="IPR001878">
    <property type="entry name" value="Znf_CCHC"/>
</dbReference>
<reference evidence="5" key="1">
    <citation type="submission" date="2021-03" db="EMBL/GenBank/DDBJ databases">
        <authorList>
            <person name="Bekaert M."/>
        </authorList>
    </citation>
    <scope>NUCLEOTIDE SEQUENCE</scope>
</reference>
<evidence type="ECO:0000256" key="1">
    <source>
        <dbReference type="PROSITE-ProRule" id="PRU00047"/>
    </source>
</evidence>
<dbReference type="Pfam" id="PF00098">
    <property type="entry name" value="zf-CCHC"/>
    <property type="match status" value="1"/>
</dbReference>
<organism evidence="5 6">
    <name type="scientific">Mytilus edulis</name>
    <name type="common">Blue mussel</name>
    <dbReference type="NCBI Taxonomy" id="6550"/>
    <lineage>
        <taxon>Eukaryota</taxon>
        <taxon>Metazoa</taxon>
        <taxon>Spiralia</taxon>
        <taxon>Lophotrochozoa</taxon>
        <taxon>Mollusca</taxon>
        <taxon>Bivalvia</taxon>
        <taxon>Autobranchia</taxon>
        <taxon>Pteriomorphia</taxon>
        <taxon>Mytilida</taxon>
        <taxon>Mytiloidea</taxon>
        <taxon>Mytilidae</taxon>
        <taxon>Mytilinae</taxon>
        <taxon>Mytilus</taxon>
    </lineage>
</organism>
<dbReference type="SUPFAM" id="SSF56219">
    <property type="entry name" value="DNase I-like"/>
    <property type="match status" value="1"/>
</dbReference>
<evidence type="ECO:0000313" key="5">
    <source>
        <dbReference type="EMBL" id="CAG2195208.1"/>
    </source>
</evidence>
<evidence type="ECO:0000256" key="2">
    <source>
        <dbReference type="SAM" id="Coils"/>
    </source>
</evidence>
<evidence type="ECO:0000259" key="4">
    <source>
        <dbReference type="PROSITE" id="PS50158"/>
    </source>
</evidence>
<keyword evidence="2" id="KW-0175">Coiled coil</keyword>
<evidence type="ECO:0000313" key="6">
    <source>
        <dbReference type="Proteomes" id="UP000683360"/>
    </source>
</evidence>
<dbReference type="InterPro" id="IPR011011">
    <property type="entry name" value="Znf_FYVE_PHD"/>
</dbReference>
<keyword evidence="6" id="KW-1185">Reference proteome</keyword>
<feature type="coiled-coil region" evidence="2">
    <location>
        <begin position="426"/>
        <end position="453"/>
    </location>
</feature>